<evidence type="ECO:0000313" key="1">
    <source>
        <dbReference type="EMBL" id="GAO47493.1"/>
    </source>
</evidence>
<organism evidence="1 2">
    <name type="scientific">Saitoella complicata (strain BCRC 22490 / CBS 7301 / JCM 7358 / NBRC 10748 / NRRL Y-17804)</name>
    <dbReference type="NCBI Taxonomy" id="698492"/>
    <lineage>
        <taxon>Eukaryota</taxon>
        <taxon>Fungi</taxon>
        <taxon>Dikarya</taxon>
        <taxon>Ascomycota</taxon>
        <taxon>Taphrinomycotina</taxon>
        <taxon>Taphrinomycotina incertae sedis</taxon>
        <taxon>Saitoella</taxon>
    </lineage>
</organism>
<dbReference type="EMBL" id="BACD03000009">
    <property type="protein sequence ID" value="GAO47493.1"/>
    <property type="molecule type" value="Genomic_DNA"/>
</dbReference>
<name>A0A0E9NCG9_SAICN</name>
<comment type="caution">
    <text evidence="1">The sequence shown here is derived from an EMBL/GenBank/DDBJ whole genome shotgun (WGS) entry which is preliminary data.</text>
</comment>
<evidence type="ECO:0000313" key="2">
    <source>
        <dbReference type="Proteomes" id="UP000033140"/>
    </source>
</evidence>
<accession>A0A0E9NCG9</accession>
<keyword evidence="2" id="KW-1185">Reference proteome</keyword>
<gene>
    <name evidence="1" type="ORF">G7K_1699-t1</name>
</gene>
<proteinExistence type="predicted"/>
<reference evidence="1 2" key="1">
    <citation type="journal article" date="2011" name="J. Gen. Appl. Microbiol.">
        <title>Draft genome sequencing of the enigmatic yeast Saitoella complicata.</title>
        <authorList>
            <person name="Nishida H."/>
            <person name="Hamamoto M."/>
            <person name="Sugiyama J."/>
        </authorList>
    </citation>
    <scope>NUCLEOTIDE SEQUENCE [LARGE SCALE GENOMIC DNA]</scope>
    <source>
        <strain evidence="1 2">NRRL Y-17804</strain>
    </source>
</reference>
<protein>
    <submittedName>
        <fullName evidence="1">Uncharacterized protein</fullName>
    </submittedName>
</protein>
<dbReference type="AlphaFoldDB" id="A0A0E9NCG9"/>
<dbReference type="Proteomes" id="UP000033140">
    <property type="component" value="Unassembled WGS sequence"/>
</dbReference>
<reference evidence="1 2" key="3">
    <citation type="journal article" date="2015" name="Genome Announc.">
        <title>Draft Genome Sequence of the Archiascomycetous Yeast Saitoella complicata.</title>
        <authorList>
            <person name="Yamauchi K."/>
            <person name="Kondo S."/>
            <person name="Hamamoto M."/>
            <person name="Takahashi Y."/>
            <person name="Ogura Y."/>
            <person name="Hayashi T."/>
            <person name="Nishida H."/>
        </authorList>
    </citation>
    <scope>NUCLEOTIDE SEQUENCE [LARGE SCALE GENOMIC DNA]</scope>
    <source>
        <strain evidence="1 2">NRRL Y-17804</strain>
    </source>
</reference>
<reference evidence="1 2" key="2">
    <citation type="journal article" date="2014" name="J. Gen. Appl. Microbiol.">
        <title>The early diverging ascomycetous budding yeast Saitoella complicata has three histone deacetylases belonging to the Clr6, Hos2, and Rpd3 lineages.</title>
        <authorList>
            <person name="Nishida H."/>
            <person name="Matsumoto T."/>
            <person name="Kondo S."/>
            <person name="Hamamoto M."/>
            <person name="Yoshikawa H."/>
        </authorList>
    </citation>
    <scope>NUCLEOTIDE SEQUENCE [LARGE SCALE GENOMIC DNA]</scope>
    <source>
        <strain evidence="1 2">NRRL Y-17804</strain>
    </source>
</reference>
<sequence length="165" mass="18369">MLVEEKGYILLWSFSDRQVLRALTPASREIIRHRACLPPKHHSTTRITMSTAYIRAHTGEFLVEKDNAIIPSKQTGSHAAEEGQRSKFVISDGDLLKTDDGKEATASIEGKTYKIKVKKHTPTAFSLEALDESGKETGQFLSLKIGALTLHDKFEVLEAFTVVDE</sequence>